<organism evidence="2 3">
    <name type="scientific">Stereocaulon virgatum</name>
    <dbReference type="NCBI Taxonomy" id="373712"/>
    <lineage>
        <taxon>Eukaryota</taxon>
        <taxon>Fungi</taxon>
        <taxon>Dikarya</taxon>
        <taxon>Ascomycota</taxon>
        <taxon>Pezizomycotina</taxon>
        <taxon>Lecanoromycetes</taxon>
        <taxon>OSLEUM clade</taxon>
        <taxon>Lecanoromycetidae</taxon>
        <taxon>Lecanorales</taxon>
        <taxon>Lecanorineae</taxon>
        <taxon>Stereocaulaceae</taxon>
        <taxon>Stereocaulon</taxon>
    </lineage>
</organism>
<protein>
    <submittedName>
        <fullName evidence="2">Uncharacterized protein</fullName>
    </submittedName>
</protein>
<proteinExistence type="predicted"/>
<evidence type="ECO:0000313" key="2">
    <source>
        <dbReference type="EMBL" id="KAL2040111.1"/>
    </source>
</evidence>
<reference evidence="2 3" key="1">
    <citation type="submission" date="2024-09" db="EMBL/GenBank/DDBJ databases">
        <title>Rethinking Asexuality: The Enigmatic Case of Functional Sexual Genes in Lepraria (Stereocaulaceae).</title>
        <authorList>
            <person name="Doellman M."/>
            <person name="Sun Y."/>
            <person name="Barcenas-Pena A."/>
            <person name="Lumbsch H.T."/>
            <person name="Grewe F."/>
        </authorList>
    </citation>
    <scope>NUCLEOTIDE SEQUENCE [LARGE SCALE GENOMIC DNA]</scope>
    <source>
        <strain evidence="2 3">Mercado 3170</strain>
    </source>
</reference>
<feature type="region of interest" description="Disordered" evidence="1">
    <location>
        <begin position="1"/>
        <end position="25"/>
    </location>
</feature>
<evidence type="ECO:0000313" key="3">
    <source>
        <dbReference type="Proteomes" id="UP001590950"/>
    </source>
</evidence>
<accession>A0ABR4A598</accession>
<keyword evidence="3" id="KW-1185">Reference proteome</keyword>
<sequence>MQKKATSTSAITRTQNRRRFPGPGPKKFKPGYWTYWSPWSKSKIKTETVFIFVVQDEGLYRNVCSATLDAEKFPYLRTTALWLRCIFAALELFPTSRKWLVEWMLYVQLQVIYYKYGYWEYHGGINALRWWKWTHPWAYKRYPARTARLQYRSQYFLSKAVQGAYYCVGKSLFGMKGDYSQYNPRLGQSFLLAEASAINSEKT</sequence>
<comment type="caution">
    <text evidence="2">The sequence shown here is derived from an EMBL/GenBank/DDBJ whole genome shotgun (WGS) entry which is preliminary data.</text>
</comment>
<name>A0ABR4A598_9LECA</name>
<feature type="compositionally biased region" description="Polar residues" evidence="1">
    <location>
        <begin position="1"/>
        <end position="14"/>
    </location>
</feature>
<gene>
    <name evidence="2" type="ORF">N7G274_007014</name>
</gene>
<dbReference type="Proteomes" id="UP001590950">
    <property type="component" value="Unassembled WGS sequence"/>
</dbReference>
<evidence type="ECO:0000256" key="1">
    <source>
        <dbReference type="SAM" id="MobiDB-lite"/>
    </source>
</evidence>
<dbReference type="EMBL" id="JBEFKJ010000022">
    <property type="protein sequence ID" value="KAL2040111.1"/>
    <property type="molecule type" value="Genomic_DNA"/>
</dbReference>